<dbReference type="HOGENOM" id="CLU_632179_0_0_1"/>
<evidence type="ECO:0000256" key="1">
    <source>
        <dbReference type="SAM" id="MobiDB-lite"/>
    </source>
</evidence>
<feature type="transmembrane region" description="Helical" evidence="2">
    <location>
        <begin position="102"/>
        <end position="124"/>
    </location>
</feature>
<evidence type="ECO:0000313" key="3">
    <source>
        <dbReference type="EnsemblPlants" id="ONIVA02G35260.1"/>
    </source>
</evidence>
<protein>
    <submittedName>
        <fullName evidence="3">Uncharacterized protein</fullName>
    </submittedName>
</protein>
<feature type="transmembrane region" description="Helical" evidence="2">
    <location>
        <begin position="250"/>
        <end position="270"/>
    </location>
</feature>
<evidence type="ECO:0000313" key="4">
    <source>
        <dbReference type="Proteomes" id="UP000006591"/>
    </source>
</evidence>
<feature type="transmembrane region" description="Helical" evidence="2">
    <location>
        <begin position="177"/>
        <end position="196"/>
    </location>
</feature>
<sequence>MVKAPKSAHVVKGVPAQAAVAAGDDDERELPLGGELLHPPQPLQEMGDSQDKEIQEGVQALLNNHGGDIEGGGVDPSNMLPDENGSASSTARKEGKRLTHHYLKFALLLVTISTVPLIDILFLRGDALKLPLGLKFAAFFAFTAFVTAISLMFHTLKLMTIKPEHVISAINQLKLSIVLLATSISSLILSFISITCSLLPKAYYFLPISLVPSILVGVFHFIYNGKFDVRDVRPEESKALKKALKSANQLTLSLVTTSFSGFIGDLLGIYHKTEKLGGQYSYAKVSIFFMLGSGLAGILALLLCRLLSNSEVHRRRRQSPSGIWWQKTVLAIANVVMLAMLVPALLLIAATILHGLLLPAVVFPVVAGAAAWAFIEFCTAAVGEEEEEDGKSELGTMYAIAVAVASVSFGAVLAVFGGLLGGAVGKAQLKVCTFFLTSAFVGAVSLGVVASVAPARKASVAVAAAVLACCGLGTLVLAALALFYQIGA</sequence>
<feature type="region of interest" description="Disordered" evidence="1">
    <location>
        <begin position="65"/>
        <end position="93"/>
    </location>
</feature>
<feature type="transmembrane region" description="Helical" evidence="2">
    <location>
        <begin position="202"/>
        <end position="223"/>
    </location>
</feature>
<organism evidence="3">
    <name type="scientific">Oryza nivara</name>
    <name type="common">Indian wild rice</name>
    <name type="synonym">Oryza sativa f. spontanea</name>
    <dbReference type="NCBI Taxonomy" id="4536"/>
    <lineage>
        <taxon>Eukaryota</taxon>
        <taxon>Viridiplantae</taxon>
        <taxon>Streptophyta</taxon>
        <taxon>Embryophyta</taxon>
        <taxon>Tracheophyta</taxon>
        <taxon>Spermatophyta</taxon>
        <taxon>Magnoliopsida</taxon>
        <taxon>Liliopsida</taxon>
        <taxon>Poales</taxon>
        <taxon>Poaceae</taxon>
        <taxon>BOP clade</taxon>
        <taxon>Oryzoideae</taxon>
        <taxon>Oryzeae</taxon>
        <taxon>Oryzinae</taxon>
        <taxon>Oryza</taxon>
    </lineage>
</organism>
<feature type="transmembrane region" description="Helical" evidence="2">
    <location>
        <begin position="460"/>
        <end position="486"/>
    </location>
</feature>
<keyword evidence="2" id="KW-0472">Membrane</keyword>
<proteinExistence type="predicted"/>
<dbReference type="AlphaFoldDB" id="A0A0E0GD08"/>
<reference evidence="3" key="1">
    <citation type="submission" date="2015-04" db="UniProtKB">
        <authorList>
            <consortium name="EnsemblPlants"/>
        </authorList>
    </citation>
    <scope>IDENTIFICATION</scope>
    <source>
        <strain evidence="3">SL10</strain>
    </source>
</reference>
<feature type="transmembrane region" description="Helical" evidence="2">
    <location>
        <begin position="396"/>
        <end position="421"/>
    </location>
</feature>
<evidence type="ECO:0000256" key="2">
    <source>
        <dbReference type="SAM" id="Phobius"/>
    </source>
</evidence>
<dbReference type="OMA" id="GIYHKTE"/>
<feature type="transmembrane region" description="Helical" evidence="2">
    <location>
        <begin position="328"/>
        <end position="350"/>
    </location>
</feature>
<dbReference type="Proteomes" id="UP000006591">
    <property type="component" value="Chromosome 2"/>
</dbReference>
<name>A0A0E0GD08_ORYNI</name>
<keyword evidence="2" id="KW-0812">Transmembrane</keyword>
<feature type="transmembrane region" description="Helical" evidence="2">
    <location>
        <begin position="136"/>
        <end position="156"/>
    </location>
</feature>
<dbReference type="STRING" id="4536.A0A0E0GD08"/>
<keyword evidence="4" id="KW-1185">Reference proteome</keyword>
<accession>A0A0E0GD08</accession>
<reference evidence="3" key="2">
    <citation type="submission" date="2018-04" db="EMBL/GenBank/DDBJ databases">
        <title>OnivRS2 (Oryza nivara Reference Sequence Version 2).</title>
        <authorList>
            <person name="Zhang J."/>
            <person name="Kudrna D."/>
            <person name="Lee S."/>
            <person name="Talag J."/>
            <person name="Rajasekar S."/>
            <person name="Welchert J."/>
            <person name="Hsing Y.-I."/>
            <person name="Wing R.A."/>
        </authorList>
    </citation>
    <scope>NUCLEOTIDE SEQUENCE [LARGE SCALE GENOMIC DNA]</scope>
    <source>
        <strain evidence="3">SL10</strain>
    </source>
</reference>
<dbReference type="EnsemblPlants" id="ONIVA02G35260.1">
    <property type="protein sequence ID" value="ONIVA02G35260.1"/>
    <property type="gene ID" value="ONIVA02G35260"/>
</dbReference>
<keyword evidence="2" id="KW-1133">Transmembrane helix</keyword>
<dbReference type="Gramene" id="ONIVA02G35260.1">
    <property type="protein sequence ID" value="ONIVA02G35260.1"/>
    <property type="gene ID" value="ONIVA02G35260"/>
</dbReference>
<feature type="region of interest" description="Disordered" evidence="1">
    <location>
        <begin position="17"/>
        <end position="47"/>
    </location>
</feature>
<feature type="transmembrane region" description="Helical" evidence="2">
    <location>
        <begin position="282"/>
        <end position="307"/>
    </location>
</feature>
<feature type="transmembrane region" description="Helical" evidence="2">
    <location>
        <begin position="356"/>
        <end position="375"/>
    </location>
</feature>
<feature type="transmembrane region" description="Helical" evidence="2">
    <location>
        <begin position="433"/>
        <end position="453"/>
    </location>
</feature>